<dbReference type="Pfam" id="PF18928">
    <property type="entry name" value="DUF5677"/>
    <property type="match status" value="1"/>
</dbReference>
<comment type="caution">
    <text evidence="1">The sequence shown here is derived from an EMBL/GenBank/DDBJ whole genome shotgun (WGS) entry which is preliminary data.</text>
</comment>
<proteinExistence type="predicted"/>
<accession>A0ABX2GSJ8</accession>
<dbReference type="EMBL" id="JAAIPF010000071">
    <property type="protein sequence ID" value="NSF75377.1"/>
    <property type="molecule type" value="Genomic_DNA"/>
</dbReference>
<reference evidence="1 2" key="1">
    <citation type="journal article" date="2020" name="Cell Host Microbe">
        <title>Functional and Genomic Variation between Human-Derived Isolates of Lachnospiraceae Reveals Inter- and Intra-Species Diversity.</title>
        <authorList>
            <person name="Sorbara M.T."/>
            <person name="Littmann E.R."/>
            <person name="Fontana E."/>
            <person name="Moody T.U."/>
            <person name="Kohout C.E."/>
            <person name="Gjonbalaj M."/>
            <person name="Eaton V."/>
            <person name="Seok R."/>
            <person name="Leiner I.M."/>
            <person name="Pamer E.G."/>
        </authorList>
    </citation>
    <scope>NUCLEOTIDE SEQUENCE [LARGE SCALE GENOMIC DNA]</scope>
    <source>
        <strain evidence="1 2">MSK.20.11</strain>
    </source>
</reference>
<protein>
    <submittedName>
        <fullName evidence="1">Uncharacterized protein</fullName>
    </submittedName>
</protein>
<dbReference type="InterPro" id="IPR043733">
    <property type="entry name" value="DUF5677"/>
</dbReference>
<organism evidence="1 2">
    <name type="scientific">Blautia wexlerae</name>
    <dbReference type="NCBI Taxonomy" id="418240"/>
    <lineage>
        <taxon>Bacteria</taxon>
        <taxon>Bacillati</taxon>
        <taxon>Bacillota</taxon>
        <taxon>Clostridia</taxon>
        <taxon>Lachnospirales</taxon>
        <taxon>Lachnospiraceae</taxon>
        <taxon>Blautia</taxon>
    </lineage>
</organism>
<evidence type="ECO:0000313" key="2">
    <source>
        <dbReference type="Proteomes" id="UP000822152"/>
    </source>
</evidence>
<dbReference type="RefSeq" id="WP_173744467.1">
    <property type="nucleotide sequence ID" value="NZ_JAAIPF010000071.1"/>
</dbReference>
<evidence type="ECO:0000313" key="1">
    <source>
        <dbReference type="EMBL" id="NSF75377.1"/>
    </source>
</evidence>
<dbReference type="Proteomes" id="UP000822152">
    <property type="component" value="Unassembled WGS sequence"/>
</dbReference>
<sequence>MLNNSQIYMLTSEDQELIEEEKKFYSEISDYINDILDNSFIEPIKDYELTIYSILYRIDELLDVLCVMTENSLINAGFLVLRSLLELTVQLEYILINEESREKRAIILQLFDIKRSFKDSSIFYERISKYPIYERYINVFIDQENAHFSNWYSYCEEKKISLSKLFDIVGWKQIYNNLYQPLCIEAHQINHMETNIVPQHHKMNFKPFRTFENHILLLDSMLSIMKLSLHRIITIYGDEQHKKNWNIYENKLDSYLTNNHALAQIEKLLNPCIKYFGTNINQSESTCGTGKV</sequence>
<keyword evidence="2" id="KW-1185">Reference proteome</keyword>
<name>A0ABX2GSJ8_9FIRM</name>
<gene>
    <name evidence="1" type="ORF">G4952_16615</name>
</gene>